<dbReference type="RefSeq" id="WP_118272347.1">
    <property type="nucleotide sequence ID" value="NZ_QSJI01000009.1"/>
</dbReference>
<dbReference type="Pfam" id="PF13350">
    <property type="entry name" value="Y_phosphatase3"/>
    <property type="match status" value="1"/>
</dbReference>
<evidence type="ECO:0000313" key="2">
    <source>
        <dbReference type="Proteomes" id="UP000286050"/>
    </source>
</evidence>
<dbReference type="EMBL" id="QSJI01000009">
    <property type="protein sequence ID" value="RHD54575.1"/>
    <property type="molecule type" value="Genomic_DNA"/>
</dbReference>
<evidence type="ECO:0000313" key="1">
    <source>
        <dbReference type="EMBL" id="RHD54575.1"/>
    </source>
</evidence>
<name>A0A414FUF5_9ACTN</name>
<dbReference type="InterPro" id="IPR026893">
    <property type="entry name" value="Tyr/Ser_Pase_IphP-type"/>
</dbReference>
<gene>
    <name evidence="1" type="ORF">DW787_07670</name>
</gene>
<dbReference type="Gene3D" id="3.90.190.10">
    <property type="entry name" value="Protein tyrosine phosphatase superfamily"/>
    <property type="match status" value="1"/>
</dbReference>
<dbReference type="PROSITE" id="PS00383">
    <property type="entry name" value="TYR_PHOSPHATASE_1"/>
    <property type="match status" value="1"/>
</dbReference>
<dbReference type="AlphaFoldDB" id="A0A414FUF5"/>
<dbReference type="InterPro" id="IPR016130">
    <property type="entry name" value="Tyr_Pase_AS"/>
</dbReference>
<proteinExistence type="predicted"/>
<reference evidence="1 2" key="1">
    <citation type="submission" date="2018-08" db="EMBL/GenBank/DDBJ databases">
        <title>A genome reference for cultivated species of the human gut microbiota.</title>
        <authorList>
            <person name="Zou Y."/>
            <person name="Xue W."/>
            <person name="Luo G."/>
        </authorList>
    </citation>
    <scope>NUCLEOTIDE SEQUENCE [LARGE SCALE GENOMIC DNA]</scope>
    <source>
        <strain evidence="1 2">AM30-5LB</strain>
    </source>
</reference>
<dbReference type="SUPFAM" id="SSF52799">
    <property type="entry name" value="(Phosphotyrosine protein) phosphatases II"/>
    <property type="match status" value="1"/>
</dbReference>
<accession>A0A414FUF5</accession>
<dbReference type="InterPro" id="IPR029021">
    <property type="entry name" value="Prot-tyrosine_phosphatase-like"/>
</dbReference>
<comment type="caution">
    <text evidence="1">The sequence shown here is derived from an EMBL/GenBank/DDBJ whole genome shotgun (WGS) entry which is preliminary data.</text>
</comment>
<sequence>MVIATERRDAAVHSAGSQQLPLARVRNVRDLGGYAYRAEDGSQGEAAYGIFLRGPSLRRLTPGDYEYLQEYGEGLKCVVDLRSDFEVGHWPDPYARGRDGVAYVHVQMLDQLNSGKFRDALPDRMSTVYKGLLDNHASSIRRVMESIDAFGQDGCTLFHCRVGKDRTGVVAMLLLGLAGVSDEDIVADYAATQRYLGRGLRAQRVAVSALLCRRAPRCLFEAIPAEMELTLEHLHERYGTVREYLEGHAGVPVAVLDRIAQRLRFG</sequence>
<protein>
    <submittedName>
        <fullName evidence="1">Protein-tyrosine-phosphatase</fullName>
    </submittedName>
</protein>
<dbReference type="Proteomes" id="UP000286050">
    <property type="component" value="Unassembled WGS sequence"/>
</dbReference>
<organism evidence="1 2">
    <name type="scientific">Collinsella intestinalis</name>
    <dbReference type="NCBI Taxonomy" id="147207"/>
    <lineage>
        <taxon>Bacteria</taxon>
        <taxon>Bacillati</taxon>
        <taxon>Actinomycetota</taxon>
        <taxon>Coriobacteriia</taxon>
        <taxon>Coriobacteriales</taxon>
        <taxon>Coriobacteriaceae</taxon>
        <taxon>Collinsella</taxon>
    </lineage>
</organism>
<dbReference type="GO" id="GO:0004721">
    <property type="term" value="F:phosphoprotein phosphatase activity"/>
    <property type="evidence" value="ECO:0007669"/>
    <property type="project" value="InterPro"/>
</dbReference>